<dbReference type="PANTHER" id="PTHR40074">
    <property type="entry name" value="O-ACETYLTRANSFERASE WECH"/>
    <property type="match status" value="1"/>
</dbReference>
<feature type="transmembrane region" description="Helical" evidence="7">
    <location>
        <begin position="311"/>
        <end position="335"/>
    </location>
</feature>
<keyword evidence="5 7" id="KW-1133">Transmembrane helix</keyword>
<proteinExistence type="inferred from homology"/>
<dbReference type="PANTHER" id="PTHR40074:SF2">
    <property type="entry name" value="O-ACETYLTRANSFERASE WECH"/>
    <property type="match status" value="1"/>
</dbReference>
<evidence type="ECO:0000256" key="2">
    <source>
        <dbReference type="ARBA" id="ARBA00007400"/>
    </source>
</evidence>
<feature type="transmembrane region" description="Helical" evidence="7">
    <location>
        <begin position="90"/>
        <end position="107"/>
    </location>
</feature>
<keyword evidence="9" id="KW-0808">Transferase</keyword>
<evidence type="ECO:0000256" key="1">
    <source>
        <dbReference type="ARBA" id="ARBA00004651"/>
    </source>
</evidence>
<feature type="transmembrane region" description="Helical" evidence="7">
    <location>
        <begin position="50"/>
        <end position="69"/>
    </location>
</feature>
<accession>A0A9X2DQF2</accession>
<reference evidence="9" key="1">
    <citation type="submission" date="2022-05" db="EMBL/GenBank/DDBJ databases">
        <title>Comparative Genomics of Spacecraft Associated Microbes.</title>
        <authorList>
            <person name="Tran M.T."/>
            <person name="Wright A."/>
            <person name="Seuylemezian A."/>
            <person name="Eisen J."/>
            <person name="Coil D."/>
        </authorList>
    </citation>
    <scope>NUCLEOTIDE SEQUENCE</scope>
    <source>
        <strain evidence="9">214.1.1</strain>
    </source>
</reference>
<keyword evidence="6 7" id="KW-0472">Membrane</keyword>
<keyword evidence="3" id="KW-1003">Cell membrane</keyword>
<evidence type="ECO:0000256" key="3">
    <source>
        <dbReference type="ARBA" id="ARBA00022475"/>
    </source>
</evidence>
<feature type="domain" description="Acyltransferase 3" evidence="8">
    <location>
        <begin position="7"/>
        <end position="330"/>
    </location>
</feature>
<dbReference type="GO" id="GO:0009246">
    <property type="term" value="P:enterobacterial common antigen biosynthetic process"/>
    <property type="evidence" value="ECO:0007669"/>
    <property type="project" value="TreeGrafter"/>
</dbReference>
<gene>
    <name evidence="9" type="ORF">M3202_05285</name>
</gene>
<feature type="transmembrane region" description="Helical" evidence="7">
    <location>
        <begin position="255"/>
        <end position="271"/>
    </location>
</feature>
<comment type="caution">
    <text evidence="9">The sequence shown here is derived from an EMBL/GenBank/DDBJ whole genome shotgun (WGS) entry which is preliminary data.</text>
</comment>
<dbReference type="RefSeq" id="WP_251222306.1">
    <property type="nucleotide sequence ID" value="NZ_JAMBOL010000003.1"/>
</dbReference>
<name>A0A9X2DQF2_9BACI</name>
<comment type="subcellular location">
    <subcellularLocation>
        <location evidence="1">Cell membrane</location>
        <topology evidence="1">Multi-pass membrane protein</topology>
    </subcellularLocation>
</comment>
<feature type="transmembrane region" description="Helical" evidence="7">
    <location>
        <begin position="195"/>
        <end position="212"/>
    </location>
</feature>
<dbReference type="Pfam" id="PF01757">
    <property type="entry name" value="Acyl_transf_3"/>
    <property type="match status" value="1"/>
</dbReference>
<dbReference type="Proteomes" id="UP001139179">
    <property type="component" value="Unassembled WGS sequence"/>
</dbReference>
<evidence type="ECO:0000313" key="10">
    <source>
        <dbReference type="Proteomes" id="UP001139179"/>
    </source>
</evidence>
<feature type="transmembrane region" description="Helical" evidence="7">
    <location>
        <begin position="224"/>
        <end position="243"/>
    </location>
</feature>
<sequence>MGKQYLHEISFLRSIACLSIVLLHSIDWGMDYISFLAALPNYSKLVLDSVNMFLYYGTPTFIFITALILGFSYKGQKEIPENFLAKRVKFILIPYVCMGFLYAFPYLLVSSGEFAKKAFLNIFIGDFHAYFVLIIFQFYLLFVWGRSWLDRHPPLKVIGLSLILNVIYLSVFNFTDPVALPFADYIWERYYWIPFPGWIFYFTLAYYIGSHYETFSAMIKKYKVWVLIAPFVSGAVLLLSYHNGFTIDSSKRVDILFHTCSVIVFVLYFAMKMKTVPQLFIKISQYSYGIYLLHTMYMALLIILFDYTPLNFGIFTILVLFLVSTTFSMLTIFVLNKWKYGHYIVGRINVSTAKTKRREIKTSQAASIPSCNRTS</sequence>
<keyword evidence="4 7" id="KW-0812">Transmembrane</keyword>
<dbReference type="GO" id="GO:0016413">
    <property type="term" value="F:O-acetyltransferase activity"/>
    <property type="evidence" value="ECO:0007669"/>
    <property type="project" value="TreeGrafter"/>
</dbReference>
<dbReference type="InterPro" id="IPR002656">
    <property type="entry name" value="Acyl_transf_3_dom"/>
</dbReference>
<keyword evidence="9" id="KW-0012">Acyltransferase</keyword>
<feature type="transmembrane region" description="Helical" evidence="7">
    <location>
        <begin position="283"/>
        <end position="305"/>
    </location>
</feature>
<evidence type="ECO:0000313" key="9">
    <source>
        <dbReference type="EMBL" id="MCM3713487.1"/>
    </source>
</evidence>
<evidence type="ECO:0000256" key="7">
    <source>
        <dbReference type="SAM" id="Phobius"/>
    </source>
</evidence>
<keyword evidence="10" id="KW-1185">Reference proteome</keyword>
<comment type="similarity">
    <text evidence="2">Belongs to the acyltransferase 3 family.</text>
</comment>
<evidence type="ECO:0000256" key="5">
    <source>
        <dbReference type="ARBA" id="ARBA00022989"/>
    </source>
</evidence>
<dbReference type="EMBL" id="JAMBOL010000003">
    <property type="protein sequence ID" value="MCM3713487.1"/>
    <property type="molecule type" value="Genomic_DNA"/>
</dbReference>
<feature type="transmembrane region" description="Helical" evidence="7">
    <location>
        <begin position="127"/>
        <end position="145"/>
    </location>
</feature>
<organism evidence="9 10">
    <name type="scientific">Halalkalibacter oceani</name>
    <dbReference type="NCBI Taxonomy" id="1653776"/>
    <lineage>
        <taxon>Bacteria</taxon>
        <taxon>Bacillati</taxon>
        <taxon>Bacillota</taxon>
        <taxon>Bacilli</taxon>
        <taxon>Bacillales</taxon>
        <taxon>Bacillaceae</taxon>
        <taxon>Halalkalibacter</taxon>
    </lineage>
</organism>
<dbReference type="GO" id="GO:0005886">
    <property type="term" value="C:plasma membrane"/>
    <property type="evidence" value="ECO:0007669"/>
    <property type="project" value="UniProtKB-SubCell"/>
</dbReference>
<evidence type="ECO:0000259" key="8">
    <source>
        <dbReference type="Pfam" id="PF01757"/>
    </source>
</evidence>
<evidence type="ECO:0000256" key="6">
    <source>
        <dbReference type="ARBA" id="ARBA00023136"/>
    </source>
</evidence>
<protein>
    <submittedName>
        <fullName evidence="9">Acyltransferase family protein</fullName>
    </submittedName>
</protein>
<feature type="transmembrane region" description="Helical" evidence="7">
    <location>
        <begin position="157"/>
        <end position="175"/>
    </location>
</feature>
<evidence type="ECO:0000256" key="4">
    <source>
        <dbReference type="ARBA" id="ARBA00022692"/>
    </source>
</evidence>
<feature type="transmembrane region" description="Helical" evidence="7">
    <location>
        <begin position="12"/>
        <end position="30"/>
    </location>
</feature>
<dbReference type="AlphaFoldDB" id="A0A9X2DQF2"/>